<name>A0A1Q4V3Y3_9ACTN</name>
<keyword evidence="1" id="KW-0732">Signal</keyword>
<feature type="signal peptide" evidence="1">
    <location>
        <begin position="1"/>
        <end position="29"/>
    </location>
</feature>
<evidence type="ECO:0000313" key="3">
    <source>
        <dbReference type="Proteomes" id="UP000186455"/>
    </source>
</evidence>
<dbReference type="GeneID" id="96796161"/>
<reference evidence="2 3" key="1">
    <citation type="submission" date="2015-06" db="EMBL/GenBank/DDBJ databases">
        <title>Cloning and characterization of the uncialamcin biosynthetic gene cluster.</title>
        <authorList>
            <person name="Yan X."/>
            <person name="Huang T."/>
            <person name="Ge H."/>
            <person name="Shen B."/>
        </authorList>
    </citation>
    <scope>NUCLEOTIDE SEQUENCE [LARGE SCALE GENOMIC DNA]</scope>
    <source>
        <strain evidence="2 3">DCA2648</strain>
    </source>
</reference>
<protein>
    <submittedName>
        <fullName evidence="2">Uncharacterized protein</fullName>
    </submittedName>
</protein>
<dbReference type="STRING" id="1048205.AB852_22870"/>
<evidence type="ECO:0000256" key="1">
    <source>
        <dbReference type="SAM" id="SignalP"/>
    </source>
</evidence>
<dbReference type="RefSeq" id="WP_073792052.1">
    <property type="nucleotide sequence ID" value="NZ_CP109290.1"/>
</dbReference>
<keyword evidence="3" id="KW-1185">Reference proteome</keyword>
<dbReference type="Proteomes" id="UP000186455">
    <property type="component" value="Unassembled WGS sequence"/>
</dbReference>
<evidence type="ECO:0000313" key="2">
    <source>
        <dbReference type="EMBL" id="OKH92514.1"/>
    </source>
</evidence>
<gene>
    <name evidence="2" type="ORF">AB852_22870</name>
</gene>
<dbReference type="EMBL" id="LFBV01000006">
    <property type="protein sequence ID" value="OKH92514.1"/>
    <property type="molecule type" value="Genomic_DNA"/>
</dbReference>
<proteinExistence type="predicted"/>
<accession>A0A1Q4V3Y3</accession>
<sequence length="146" mass="15628">MQLSRKLATGALTLVSVATMSSLASPAGAAQPAPKAEKPVEITLTAVPDVGAQCGGDWKRAVGVPLRWKKITSNCSTWGSPSYKAAYQWKAERGAPCIKVKGFQNGREKWFNAGCGRSGQIRNVPWGNVAAKKAIQVKGASLFRWR</sequence>
<organism evidence="2 3">
    <name type="scientific">Streptomyces uncialis</name>
    <dbReference type="NCBI Taxonomy" id="1048205"/>
    <lineage>
        <taxon>Bacteria</taxon>
        <taxon>Bacillati</taxon>
        <taxon>Actinomycetota</taxon>
        <taxon>Actinomycetes</taxon>
        <taxon>Kitasatosporales</taxon>
        <taxon>Streptomycetaceae</taxon>
        <taxon>Streptomyces</taxon>
    </lineage>
</organism>
<comment type="caution">
    <text evidence="2">The sequence shown here is derived from an EMBL/GenBank/DDBJ whole genome shotgun (WGS) entry which is preliminary data.</text>
</comment>
<feature type="chain" id="PRO_5012343481" evidence="1">
    <location>
        <begin position="30"/>
        <end position="146"/>
    </location>
</feature>
<dbReference type="AlphaFoldDB" id="A0A1Q4V3Y3"/>